<dbReference type="EnsemblMetazoa" id="Aqu2.1.23101_001">
    <property type="protein sequence ID" value="Aqu2.1.23101_001"/>
    <property type="gene ID" value="Aqu2.1.23101"/>
</dbReference>
<dbReference type="PANTHER" id="PTHR33198:SF19">
    <property type="entry name" value="CCHC-TYPE DOMAIN-CONTAINING PROTEIN"/>
    <property type="match status" value="1"/>
</dbReference>
<dbReference type="OMA" id="WRVDIFF"/>
<evidence type="ECO:0000313" key="1">
    <source>
        <dbReference type="EnsemblMetazoa" id="Aqu2.1.23101_001"/>
    </source>
</evidence>
<name>A0A1X7U6M2_AMPQE</name>
<protein>
    <recommendedName>
        <fullName evidence="2">Retrotransposon gag domain-containing protein</fullName>
    </recommendedName>
</protein>
<accession>A0A1X7U6M2</accession>
<proteinExistence type="predicted"/>
<dbReference type="PANTHER" id="PTHR33198">
    <property type="entry name" value="ANK_REP_REGION DOMAIN-CONTAINING PROTEIN-RELATED"/>
    <property type="match status" value="1"/>
</dbReference>
<organism evidence="1">
    <name type="scientific">Amphimedon queenslandica</name>
    <name type="common">Sponge</name>
    <dbReference type="NCBI Taxonomy" id="400682"/>
    <lineage>
        <taxon>Eukaryota</taxon>
        <taxon>Metazoa</taxon>
        <taxon>Porifera</taxon>
        <taxon>Demospongiae</taxon>
        <taxon>Heteroscleromorpha</taxon>
        <taxon>Haplosclerida</taxon>
        <taxon>Niphatidae</taxon>
        <taxon>Amphimedon</taxon>
    </lineage>
</organism>
<sequence>MVDSENLIPRQKPLLHTWRVDIFFEANDTSEDKKVAVFLSSVGARHYNLLREKLALVLPKSKTLDDLKEILRGYYEPKRLEIAERFVFYRGTQGPTETVSEYLAELRKCIVHCQFHADRVDEVLRIN</sequence>
<dbReference type="AlphaFoldDB" id="A0A1X7U6M2"/>
<dbReference type="InParanoid" id="A0A1X7U6M2"/>
<reference evidence="1" key="1">
    <citation type="submission" date="2017-05" db="UniProtKB">
        <authorList>
            <consortium name="EnsemblMetazoa"/>
        </authorList>
    </citation>
    <scope>IDENTIFICATION</scope>
</reference>
<evidence type="ECO:0008006" key="2">
    <source>
        <dbReference type="Google" id="ProtNLM"/>
    </source>
</evidence>